<proteinExistence type="predicted"/>
<evidence type="ECO:0000313" key="1">
    <source>
        <dbReference type="EMBL" id="KKM92662.1"/>
    </source>
</evidence>
<organism evidence="1">
    <name type="scientific">marine sediment metagenome</name>
    <dbReference type="NCBI Taxonomy" id="412755"/>
    <lineage>
        <taxon>unclassified sequences</taxon>
        <taxon>metagenomes</taxon>
        <taxon>ecological metagenomes</taxon>
    </lineage>
</organism>
<sequence>MKEKHVKNINNGNKIMNLKIKFNSNPSDANTSLLVDFCNDANYYPGMYYENILNNFQYFWDPQQERFQKREKSNEMLQEELEICKNFLVLLEKIVRENNFLDQIKSKEDYLYSELFWLILYKYLAYTNNPNPLKILFTMLYSPHCYSDDQLIQKLKEVNHYWIYSLQIYLKYDIIDGDYDVKGELIDLIKDIL</sequence>
<dbReference type="AlphaFoldDB" id="A0A0F9PH62"/>
<dbReference type="EMBL" id="LAZR01006362">
    <property type="protein sequence ID" value="KKM92662.1"/>
    <property type="molecule type" value="Genomic_DNA"/>
</dbReference>
<name>A0A0F9PH62_9ZZZZ</name>
<protein>
    <submittedName>
        <fullName evidence="1">Uncharacterized protein</fullName>
    </submittedName>
</protein>
<reference evidence="1" key="1">
    <citation type="journal article" date="2015" name="Nature">
        <title>Complex archaea that bridge the gap between prokaryotes and eukaryotes.</title>
        <authorList>
            <person name="Spang A."/>
            <person name="Saw J.H."/>
            <person name="Jorgensen S.L."/>
            <person name="Zaremba-Niedzwiedzka K."/>
            <person name="Martijn J."/>
            <person name="Lind A.E."/>
            <person name="van Eijk R."/>
            <person name="Schleper C."/>
            <person name="Guy L."/>
            <person name="Ettema T.J."/>
        </authorList>
    </citation>
    <scope>NUCLEOTIDE SEQUENCE</scope>
</reference>
<accession>A0A0F9PH62</accession>
<gene>
    <name evidence="1" type="ORF">LCGC14_1216200</name>
</gene>
<comment type="caution">
    <text evidence="1">The sequence shown here is derived from an EMBL/GenBank/DDBJ whole genome shotgun (WGS) entry which is preliminary data.</text>
</comment>